<dbReference type="InterPro" id="IPR006664">
    <property type="entry name" value="OMP_bac"/>
</dbReference>
<dbReference type="AlphaFoldDB" id="A0A1I6PSD8"/>
<comment type="subcellular location">
    <subcellularLocation>
        <location evidence="1">Cell outer membrane</location>
    </subcellularLocation>
</comment>
<feature type="domain" description="OmpA-like" evidence="5">
    <location>
        <begin position="254"/>
        <end position="376"/>
    </location>
</feature>
<dbReference type="EMBL" id="FOZP01000002">
    <property type="protein sequence ID" value="SFS43134.1"/>
    <property type="molecule type" value="Genomic_DNA"/>
</dbReference>
<keyword evidence="7" id="KW-1185">Reference proteome</keyword>
<dbReference type="Pfam" id="PF00691">
    <property type="entry name" value="OmpA"/>
    <property type="match status" value="1"/>
</dbReference>
<evidence type="ECO:0000256" key="2">
    <source>
        <dbReference type="ARBA" id="ARBA00023136"/>
    </source>
</evidence>
<proteinExistence type="predicted"/>
<accession>A0A1I6PSD8</accession>
<dbReference type="InterPro" id="IPR006665">
    <property type="entry name" value="OmpA-like"/>
</dbReference>
<evidence type="ECO:0000313" key="6">
    <source>
        <dbReference type="EMBL" id="SFS43134.1"/>
    </source>
</evidence>
<dbReference type="CDD" id="cd07185">
    <property type="entry name" value="OmpA_C-like"/>
    <property type="match status" value="1"/>
</dbReference>
<dbReference type="PROSITE" id="PS51123">
    <property type="entry name" value="OMPA_2"/>
    <property type="match status" value="1"/>
</dbReference>
<dbReference type="PANTHER" id="PTHR30329:SF21">
    <property type="entry name" value="LIPOPROTEIN YIAD-RELATED"/>
    <property type="match status" value="1"/>
</dbReference>
<keyword evidence="2 4" id="KW-0472">Membrane</keyword>
<sequence>MFKKFFWHYIINYKNYNSSLLALIFVILGEVCFKNKIFAQSFESVKIISVLSGSGTNNALFKATSSTIPSLAYIKAQKIGGPQNGFFTQQGDDIRYTAISSTSGIPGNLSRIRFTFLKSDKKTPIEGNNFRFIINDIDGPDNEALATNCDANLRFLGTANPTNLIVANLPPNIIAVGSLEENDGPTSRVMFEFSNVSVIELDNYANDGYLKDFDMNNDYPISTPLYVRCKTVSSSLYTQNSAEIEKQPIEFEKNNDLVLIKTNTIYFDLDKSEIRADAKKELETVLDILNKYPEIQISIQSHTDSRAQDEYNIKLSNERAKASANWLIEKGINSARISTKGFGETKLVNKCSNGIDCTEEEHQMNRRTEFVVINPEVIKKEE</sequence>
<evidence type="ECO:0000313" key="7">
    <source>
        <dbReference type="Proteomes" id="UP000199312"/>
    </source>
</evidence>
<dbReference type="PANTHER" id="PTHR30329">
    <property type="entry name" value="STATOR ELEMENT OF FLAGELLAR MOTOR COMPLEX"/>
    <property type="match status" value="1"/>
</dbReference>
<dbReference type="Proteomes" id="UP000199312">
    <property type="component" value="Unassembled WGS sequence"/>
</dbReference>
<reference evidence="7" key="1">
    <citation type="submission" date="2016-10" db="EMBL/GenBank/DDBJ databases">
        <authorList>
            <person name="Varghese N."/>
            <person name="Submissions S."/>
        </authorList>
    </citation>
    <scope>NUCLEOTIDE SEQUENCE [LARGE SCALE GENOMIC DNA]</scope>
    <source>
        <strain evidence="7">DSM 24450</strain>
    </source>
</reference>
<dbReference type="SUPFAM" id="SSF103088">
    <property type="entry name" value="OmpA-like"/>
    <property type="match status" value="1"/>
</dbReference>
<evidence type="ECO:0000259" key="5">
    <source>
        <dbReference type="PROSITE" id="PS51123"/>
    </source>
</evidence>
<evidence type="ECO:0000256" key="4">
    <source>
        <dbReference type="PROSITE-ProRule" id="PRU00473"/>
    </source>
</evidence>
<dbReference type="STRING" id="593133.SAMN04488006_1318"/>
<evidence type="ECO:0000256" key="1">
    <source>
        <dbReference type="ARBA" id="ARBA00004442"/>
    </source>
</evidence>
<dbReference type="PRINTS" id="PR01021">
    <property type="entry name" value="OMPADOMAIN"/>
</dbReference>
<dbReference type="InterPro" id="IPR050330">
    <property type="entry name" value="Bact_OuterMem_StrucFunc"/>
</dbReference>
<organism evidence="6 7">
    <name type="scientific">Lutibacter maritimus</name>
    <dbReference type="NCBI Taxonomy" id="593133"/>
    <lineage>
        <taxon>Bacteria</taxon>
        <taxon>Pseudomonadati</taxon>
        <taxon>Bacteroidota</taxon>
        <taxon>Flavobacteriia</taxon>
        <taxon>Flavobacteriales</taxon>
        <taxon>Flavobacteriaceae</taxon>
        <taxon>Lutibacter</taxon>
    </lineage>
</organism>
<gene>
    <name evidence="6" type="ORF">SAMN04488006_1318</name>
</gene>
<dbReference type="InterPro" id="IPR036737">
    <property type="entry name" value="OmpA-like_sf"/>
</dbReference>
<keyword evidence="3" id="KW-0998">Cell outer membrane</keyword>
<protein>
    <submittedName>
        <fullName evidence="6">OmpA family protein</fullName>
    </submittedName>
</protein>
<dbReference type="GO" id="GO:0009279">
    <property type="term" value="C:cell outer membrane"/>
    <property type="evidence" value="ECO:0007669"/>
    <property type="project" value="UniProtKB-SubCell"/>
</dbReference>
<dbReference type="Gene3D" id="3.30.1330.60">
    <property type="entry name" value="OmpA-like domain"/>
    <property type="match status" value="1"/>
</dbReference>
<evidence type="ECO:0000256" key="3">
    <source>
        <dbReference type="ARBA" id="ARBA00023237"/>
    </source>
</evidence>
<name>A0A1I6PSD8_9FLAO</name>